<protein>
    <recommendedName>
        <fullName evidence="4">Pilus assembly protein PilX</fullName>
    </recommendedName>
</protein>
<dbReference type="Proteomes" id="UP000253940">
    <property type="component" value="Chromosome"/>
</dbReference>
<keyword evidence="1" id="KW-0472">Membrane</keyword>
<dbReference type="KEGG" id="mbah:HYN46_00560"/>
<keyword evidence="1" id="KW-1133">Transmembrane helix</keyword>
<keyword evidence="1" id="KW-0812">Transmembrane</keyword>
<keyword evidence="3" id="KW-1185">Reference proteome</keyword>
<evidence type="ECO:0000256" key="1">
    <source>
        <dbReference type="SAM" id="Phobius"/>
    </source>
</evidence>
<reference evidence="2 3" key="1">
    <citation type="submission" date="2018-07" db="EMBL/GenBank/DDBJ databases">
        <title>Genome sequencing of Moraxellaceae gen. HYN0046.</title>
        <authorList>
            <person name="Kim M."/>
            <person name="Yi H."/>
        </authorList>
    </citation>
    <scope>NUCLEOTIDE SEQUENCE [LARGE SCALE GENOMIC DNA]</scope>
    <source>
        <strain evidence="2 3">HYN0046</strain>
    </source>
</reference>
<dbReference type="RefSeq" id="WP_114897630.1">
    <property type="nucleotide sequence ID" value="NZ_CP031222.1"/>
</dbReference>
<evidence type="ECO:0008006" key="4">
    <source>
        <dbReference type="Google" id="ProtNLM"/>
    </source>
</evidence>
<dbReference type="EMBL" id="CP031222">
    <property type="protein sequence ID" value="AXI01520.1"/>
    <property type="molecule type" value="Genomic_DNA"/>
</dbReference>
<sequence length="270" mass="28039">MSNVPSGSLVKTQRGATLITVLLLLIVITVVGLIAMRQGLTSLNIATNSQIQTVLASSSDTVLNNFARADVKQITSIAGVIGAALNNSTPNPNQEYVFCYRPTSSDPFGLSINANIIQGNTDGTVKNVDTGGGGFCDLSNTTTDFGSGRKAVVTQVAVTVPTDASPLPPLSNLSHDGTNVSQGSALPQNFVTQQRVRVTATALLPAFSTSPLTGDGSVQSDCLRGRISDNTDQSLASVETVTDCLARKGVPANTQIQEYSLRTALTQPAS</sequence>
<gene>
    <name evidence="2" type="ORF">HYN46_00560</name>
</gene>
<proteinExistence type="predicted"/>
<name>A0A345P2L1_9GAMM</name>
<feature type="transmembrane region" description="Helical" evidence="1">
    <location>
        <begin position="15"/>
        <end position="35"/>
    </location>
</feature>
<accession>A0A345P2L1</accession>
<evidence type="ECO:0000313" key="2">
    <source>
        <dbReference type="EMBL" id="AXI01520.1"/>
    </source>
</evidence>
<organism evidence="2 3">
    <name type="scientific">Aquirhabdus parva</name>
    <dbReference type="NCBI Taxonomy" id="2283318"/>
    <lineage>
        <taxon>Bacteria</taxon>
        <taxon>Pseudomonadati</taxon>
        <taxon>Pseudomonadota</taxon>
        <taxon>Gammaproteobacteria</taxon>
        <taxon>Moraxellales</taxon>
        <taxon>Moraxellaceae</taxon>
        <taxon>Aquirhabdus</taxon>
    </lineage>
</organism>
<dbReference type="AlphaFoldDB" id="A0A345P2L1"/>
<evidence type="ECO:0000313" key="3">
    <source>
        <dbReference type="Proteomes" id="UP000253940"/>
    </source>
</evidence>
<dbReference type="OrthoDB" id="6707205at2"/>